<evidence type="ECO:0000313" key="2">
    <source>
        <dbReference type="Proteomes" id="UP001233172"/>
    </source>
</evidence>
<reference evidence="1" key="1">
    <citation type="journal article" date="2023" name="PLoS Negl. Trop. Dis.">
        <title>A genome sequence for Biomphalaria pfeifferi, the major vector snail for the human-infecting parasite Schistosoma mansoni.</title>
        <authorList>
            <person name="Bu L."/>
            <person name="Lu L."/>
            <person name="Laidemitt M.R."/>
            <person name="Zhang S.M."/>
            <person name="Mutuku M."/>
            <person name="Mkoji G."/>
            <person name="Steinauer M."/>
            <person name="Loker E.S."/>
        </authorList>
    </citation>
    <scope>NUCLEOTIDE SEQUENCE</scope>
    <source>
        <strain evidence="1">KasaAsao</strain>
    </source>
</reference>
<protein>
    <submittedName>
        <fullName evidence="1">Uncharacterized protein</fullName>
    </submittedName>
</protein>
<evidence type="ECO:0000313" key="1">
    <source>
        <dbReference type="EMBL" id="KAK0044633.1"/>
    </source>
</evidence>
<dbReference type="EMBL" id="JASAOG010000194">
    <property type="protein sequence ID" value="KAK0044633.1"/>
    <property type="molecule type" value="Genomic_DNA"/>
</dbReference>
<gene>
    <name evidence="1" type="ORF">Bpfe_025921</name>
</gene>
<reference evidence="1" key="2">
    <citation type="submission" date="2023-04" db="EMBL/GenBank/DDBJ databases">
        <authorList>
            <person name="Bu L."/>
            <person name="Lu L."/>
            <person name="Laidemitt M.R."/>
            <person name="Zhang S.M."/>
            <person name="Mutuku M."/>
            <person name="Mkoji G."/>
            <person name="Steinauer M."/>
            <person name="Loker E.S."/>
        </authorList>
    </citation>
    <scope>NUCLEOTIDE SEQUENCE</scope>
    <source>
        <strain evidence="1">KasaAsao</strain>
        <tissue evidence="1">Whole Snail</tissue>
    </source>
</reference>
<proteinExistence type="predicted"/>
<feature type="non-terminal residue" evidence="1">
    <location>
        <position position="1"/>
    </location>
</feature>
<name>A0AAD8AZP8_BIOPF</name>
<organism evidence="1 2">
    <name type="scientific">Biomphalaria pfeifferi</name>
    <name type="common">Bloodfluke planorb</name>
    <name type="synonym">Freshwater snail</name>
    <dbReference type="NCBI Taxonomy" id="112525"/>
    <lineage>
        <taxon>Eukaryota</taxon>
        <taxon>Metazoa</taxon>
        <taxon>Spiralia</taxon>
        <taxon>Lophotrochozoa</taxon>
        <taxon>Mollusca</taxon>
        <taxon>Gastropoda</taxon>
        <taxon>Heterobranchia</taxon>
        <taxon>Euthyneura</taxon>
        <taxon>Panpulmonata</taxon>
        <taxon>Hygrophila</taxon>
        <taxon>Lymnaeoidea</taxon>
        <taxon>Planorbidae</taxon>
        <taxon>Biomphalaria</taxon>
    </lineage>
</organism>
<accession>A0AAD8AZP8</accession>
<dbReference type="AlphaFoldDB" id="A0AAD8AZP8"/>
<sequence length="70" mass="7855">KLFNQPTEVSPTTPILPRLKSLQRWSQKECSAPSQEVVISVVHTCTARHGRLMSPPTKAELLFNKGNTRL</sequence>
<comment type="caution">
    <text evidence="1">The sequence shown here is derived from an EMBL/GenBank/DDBJ whole genome shotgun (WGS) entry which is preliminary data.</text>
</comment>
<keyword evidence="2" id="KW-1185">Reference proteome</keyword>
<dbReference type="Proteomes" id="UP001233172">
    <property type="component" value="Unassembled WGS sequence"/>
</dbReference>